<accession>A0AA39ZBD5</accession>
<evidence type="ECO:0000313" key="3">
    <source>
        <dbReference type="Proteomes" id="UP001174997"/>
    </source>
</evidence>
<dbReference type="AlphaFoldDB" id="A0AA39ZBD5"/>
<gene>
    <name evidence="2" type="ORF">QBC41DRAFT_228700</name>
</gene>
<feature type="region of interest" description="Disordered" evidence="1">
    <location>
        <begin position="192"/>
        <end position="249"/>
    </location>
</feature>
<comment type="caution">
    <text evidence="2">The sequence shown here is derived from an EMBL/GenBank/DDBJ whole genome shotgun (WGS) entry which is preliminary data.</text>
</comment>
<organism evidence="2 3">
    <name type="scientific">Cercophora samala</name>
    <dbReference type="NCBI Taxonomy" id="330535"/>
    <lineage>
        <taxon>Eukaryota</taxon>
        <taxon>Fungi</taxon>
        <taxon>Dikarya</taxon>
        <taxon>Ascomycota</taxon>
        <taxon>Pezizomycotina</taxon>
        <taxon>Sordariomycetes</taxon>
        <taxon>Sordariomycetidae</taxon>
        <taxon>Sordariales</taxon>
        <taxon>Lasiosphaeriaceae</taxon>
        <taxon>Cercophora</taxon>
    </lineage>
</organism>
<keyword evidence="3" id="KW-1185">Reference proteome</keyword>
<dbReference type="EMBL" id="JAULSY010000074">
    <property type="protein sequence ID" value="KAK0667303.1"/>
    <property type="molecule type" value="Genomic_DNA"/>
</dbReference>
<dbReference type="Proteomes" id="UP001174997">
    <property type="component" value="Unassembled WGS sequence"/>
</dbReference>
<feature type="compositionally biased region" description="Acidic residues" evidence="1">
    <location>
        <begin position="203"/>
        <end position="216"/>
    </location>
</feature>
<evidence type="ECO:0000256" key="1">
    <source>
        <dbReference type="SAM" id="MobiDB-lite"/>
    </source>
</evidence>
<feature type="compositionally biased region" description="Basic and acidic residues" evidence="1">
    <location>
        <begin position="217"/>
        <end position="249"/>
    </location>
</feature>
<sequence length="249" mass="28769">MATNNRASMQAYQAFRAYMNQREYLPPAPPIDEKVVPAYWAHQCAVTGQEEWDFWHGGPHTCEHGCGYNTNPTTILRNRDGQQLETVQGENLLEDRFVEWWAICCCCRRWQENVLPAHSLYGRIYKVIGENCCDHCRNVTEGSESCTYCLAITKYREVTHTMNGVNIPGAARDRHHKIVRAARRHIHPNFEMEFTTSPTIPDIENEGQNEEGLEGEETCKEDRNDEEHGNDREKDKENEGDHEKVSQDN</sequence>
<protein>
    <submittedName>
        <fullName evidence="2">Uncharacterized protein</fullName>
    </submittedName>
</protein>
<name>A0AA39ZBD5_9PEZI</name>
<reference evidence="2" key="1">
    <citation type="submission" date="2023-06" db="EMBL/GenBank/DDBJ databases">
        <title>Genome-scale phylogeny and comparative genomics of the fungal order Sordariales.</title>
        <authorList>
            <consortium name="Lawrence Berkeley National Laboratory"/>
            <person name="Hensen N."/>
            <person name="Bonometti L."/>
            <person name="Westerberg I."/>
            <person name="Brannstrom I.O."/>
            <person name="Guillou S."/>
            <person name="Cros-Aarteil S."/>
            <person name="Calhoun S."/>
            <person name="Haridas S."/>
            <person name="Kuo A."/>
            <person name="Mondo S."/>
            <person name="Pangilinan J."/>
            <person name="Riley R."/>
            <person name="Labutti K."/>
            <person name="Andreopoulos B."/>
            <person name="Lipzen A."/>
            <person name="Chen C."/>
            <person name="Yanf M."/>
            <person name="Daum C."/>
            <person name="Ng V."/>
            <person name="Clum A."/>
            <person name="Steindorff A."/>
            <person name="Ohm R."/>
            <person name="Martin F."/>
            <person name="Silar P."/>
            <person name="Natvig D."/>
            <person name="Lalanne C."/>
            <person name="Gautier V."/>
            <person name="Ament-Velasquez S.L."/>
            <person name="Kruys A."/>
            <person name="Hutchinson M.I."/>
            <person name="Powell A.J."/>
            <person name="Barry K."/>
            <person name="Miller A.N."/>
            <person name="Grigoriev I.V."/>
            <person name="Debuchy R."/>
            <person name="Gladieux P."/>
            <person name="Thoren M.H."/>
            <person name="Johannesson H."/>
        </authorList>
    </citation>
    <scope>NUCLEOTIDE SEQUENCE</scope>
    <source>
        <strain evidence="2">CBS 307.81</strain>
    </source>
</reference>
<evidence type="ECO:0000313" key="2">
    <source>
        <dbReference type="EMBL" id="KAK0667303.1"/>
    </source>
</evidence>
<proteinExistence type="predicted"/>